<comment type="caution">
    <text evidence="2">The sequence shown here is derived from an EMBL/GenBank/DDBJ whole genome shotgun (WGS) entry which is preliminary data.</text>
</comment>
<sequence>MNDKALLPPVVVPRAAATPAERLLSERILLLADAHGLREPPGLDPCHGGLAVCGGRTDPFTKIEKLRAGGYSGPLVGDPALYTTRVATADEPFVHADGGLFGSGLDLALDGQISRGATVALTPTGYLLEGDSAALRATVEAAENLARIDTVVVIPAAVGWLADPYVELLTEALAAIPHPVALALGGQLNPLDGEEQATVNLRRLLVTVPGVAPWRTDFAAFDGVAHGAPFASMGATAGLRHIIPPGERALTVRKGGATPPTVLFPELLRFTSGHTLATRYANHPPPTCGCVVCRGRPLTRFDGYDGDIRAEANAHNAAAWNELLPALFREPGLGERQALWKKTCVAAYQAHEVENVRLRQMNAFKPPRDVVRFATLPVTHAPTTLPAQGQSGIRPGAPGTPPR</sequence>
<evidence type="ECO:0000256" key="1">
    <source>
        <dbReference type="SAM" id="MobiDB-lite"/>
    </source>
</evidence>
<name>A0A1S1Q394_9ACTN</name>
<dbReference type="OrthoDB" id="5096160at2"/>
<feature type="region of interest" description="Disordered" evidence="1">
    <location>
        <begin position="381"/>
        <end position="403"/>
    </location>
</feature>
<evidence type="ECO:0000313" key="3">
    <source>
        <dbReference type="Proteomes" id="UP000179627"/>
    </source>
</evidence>
<dbReference type="EMBL" id="MBLM01000179">
    <property type="protein sequence ID" value="OHV28430.1"/>
    <property type="molecule type" value="Genomic_DNA"/>
</dbReference>
<feature type="compositionally biased region" description="Polar residues" evidence="1">
    <location>
        <begin position="381"/>
        <end position="391"/>
    </location>
</feature>
<dbReference type="Proteomes" id="UP000179627">
    <property type="component" value="Unassembled WGS sequence"/>
</dbReference>
<accession>A0A1S1Q394</accession>
<gene>
    <name evidence="2" type="ORF">CC117_30525</name>
</gene>
<protein>
    <submittedName>
        <fullName evidence="2">Uncharacterized protein</fullName>
    </submittedName>
</protein>
<dbReference type="AlphaFoldDB" id="A0A1S1Q394"/>
<proteinExistence type="predicted"/>
<keyword evidence="3" id="KW-1185">Reference proteome</keyword>
<organism evidence="2 3">
    <name type="scientific">Parafrankia colletiae</name>
    <dbReference type="NCBI Taxonomy" id="573497"/>
    <lineage>
        <taxon>Bacteria</taxon>
        <taxon>Bacillati</taxon>
        <taxon>Actinomycetota</taxon>
        <taxon>Actinomycetes</taxon>
        <taxon>Frankiales</taxon>
        <taxon>Frankiaceae</taxon>
        <taxon>Parafrankia</taxon>
    </lineage>
</organism>
<reference evidence="3" key="1">
    <citation type="submission" date="2016-07" db="EMBL/GenBank/DDBJ databases">
        <title>Sequence Frankia sp. strain CcI1.17.</title>
        <authorList>
            <person name="Ghodhbane-Gtari F."/>
            <person name="Swanson E."/>
            <person name="Gueddou A."/>
            <person name="Morris K."/>
            <person name="Hezbri K."/>
            <person name="Ktari A."/>
            <person name="Nouioui I."/>
            <person name="Abebe-Akele F."/>
            <person name="Simpson S."/>
            <person name="Thomas K."/>
            <person name="Gtari M."/>
            <person name="Tisa L.S."/>
            <person name="Hurst S."/>
        </authorList>
    </citation>
    <scope>NUCLEOTIDE SEQUENCE [LARGE SCALE GENOMIC DNA]</scope>
    <source>
        <strain evidence="3">Cc1.17</strain>
    </source>
</reference>
<evidence type="ECO:0000313" key="2">
    <source>
        <dbReference type="EMBL" id="OHV28430.1"/>
    </source>
</evidence>
<dbReference type="RefSeq" id="WP_071091982.1">
    <property type="nucleotide sequence ID" value="NZ_MBLM01000179.1"/>
</dbReference>